<sequence length="166" mass="18771">MINGRWWWWFTWSWRVVRRNQPPPSPSPPPSPPPADEDVLPFEEYPAPSSDEEEEEEINHPTPQTSNEAADRRHGLLPASRKAIQGLREVTAAGAGEDECAVCLQDFEAGDKLRMMPCCHTFHQRCIFDWLRLSCICPLCRHTLPTQNVEDDRLGRAAHTVAGSTG</sequence>
<dbReference type="SUPFAM" id="SSF57850">
    <property type="entry name" value="RING/U-box"/>
    <property type="match status" value="1"/>
</dbReference>
<dbReference type="GO" id="GO:0006511">
    <property type="term" value="P:ubiquitin-dependent protein catabolic process"/>
    <property type="evidence" value="ECO:0007669"/>
    <property type="project" value="TreeGrafter"/>
</dbReference>
<evidence type="ECO:0000256" key="3">
    <source>
        <dbReference type="ARBA" id="ARBA00022833"/>
    </source>
</evidence>
<dbReference type="Gene3D" id="3.30.40.10">
    <property type="entry name" value="Zinc/RING finger domain, C3HC4 (zinc finger)"/>
    <property type="match status" value="1"/>
</dbReference>
<evidence type="ECO:0000256" key="2">
    <source>
        <dbReference type="ARBA" id="ARBA00022771"/>
    </source>
</evidence>
<feature type="region of interest" description="Disordered" evidence="5">
    <location>
        <begin position="21"/>
        <end position="78"/>
    </location>
</feature>
<dbReference type="Proteomes" id="UP000026960">
    <property type="component" value="Chromosome 11"/>
</dbReference>
<dbReference type="STRING" id="65489.A0A0D3HI64"/>
<keyword evidence="6" id="KW-0732">Signal</keyword>
<reference evidence="8" key="2">
    <citation type="submission" date="2015-03" db="UniProtKB">
        <authorList>
            <consortium name="EnsemblPlants"/>
        </authorList>
    </citation>
    <scope>IDENTIFICATION</scope>
</reference>
<dbReference type="InterPro" id="IPR051834">
    <property type="entry name" value="RING_finger_E3_ligase"/>
</dbReference>
<keyword evidence="2 4" id="KW-0863">Zinc-finger</keyword>
<keyword evidence="3" id="KW-0862">Zinc</keyword>
<dbReference type="PANTHER" id="PTHR45931:SF23">
    <property type="entry name" value="OS12G0134500 PROTEIN"/>
    <property type="match status" value="1"/>
</dbReference>
<dbReference type="PROSITE" id="PS50089">
    <property type="entry name" value="ZF_RING_2"/>
    <property type="match status" value="1"/>
</dbReference>
<keyword evidence="1" id="KW-0479">Metal-binding</keyword>
<dbReference type="SMART" id="SM00184">
    <property type="entry name" value="RING"/>
    <property type="match status" value="1"/>
</dbReference>
<evidence type="ECO:0000256" key="6">
    <source>
        <dbReference type="SAM" id="SignalP"/>
    </source>
</evidence>
<reference evidence="8" key="1">
    <citation type="journal article" date="2009" name="Rice">
        <title>De Novo Next Generation Sequencing of Plant Genomes.</title>
        <authorList>
            <person name="Rounsley S."/>
            <person name="Marri P.R."/>
            <person name="Yu Y."/>
            <person name="He R."/>
            <person name="Sisneros N."/>
            <person name="Goicoechea J.L."/>
            <person name="Lee S.J."/>
            <person name="Angelova A."/>
            <person name="Kudrna D."/>
            <person name="Luo M."/>
            <person name="Affourtit J."/>
            <person name="Desany B."/>
            <person name="Knight J."/>
            <person name="Niazi F."/>
            <person name="Egholm M."/>
            <person name="Wing R.A."/>
        </authorList>
    </citation>
    <scope>NUCLEOTIDE SEQUENCE [LARGE SCALE GENOMIC DNA]</scope>
    <source>
        <strain evidence="8">cv. IRGC 105608</strain>
    </source>
</reference>
<dbReference type="FunFam" id="3.30.40.10:FF:000568">
    <property type="entry name" value="Os12g0140700 protein"/>
    <property type="match status" value="1"/>
</dbReference>
<evidence type="ECO:0000259" key="7">
    <source>
        <dbReference type="PROSITE" id="PS50089"/>
    </source>
</evidence>
<dbReference type="Pfam" id="PF13639">
    <property type="entry name" value="zf-RING_2"/>
    <property type="match status" value="1"/>
</dbReference>
<dbReference type="AlphaFoldDB" id="A0A0D3HI64"/>
<dbReference type="GO" id="GO:0061630">
    <property type="term" value="F:ubiquitin protein ligase activity"/>
    <property type="evidence" value="ECO:0007669"/>
    <property type="project" value="TreeGrafter"/>
</dbReference>
<evidence type="ECO:0000313" key="9">
    <source>
        <dbReference type="Proteomes" id="UP000026960"/>
    </source>
</evidence>
<dbReference type="EnsemblPlants" id="OBART11G02950.1">
    <property type="protein sequence ID" value="OBART11G02950.1"/>
    <property type="gene ID" value="OBART11G02950"/>
</dbReference>
<feature type="domain" description="RING-type" evidence="7">
    <location>
        <begin position="100"/>
        <end position="141"/>
    </location>
</feature>
<name>A0A0D3HI64_9ORYZ</name>
<dbReference type="GO" id="GO:0005634">
    <property type="term" value="C:nucleus"/>
    <property type="evidence" value="ECO:0007669"/>
    <property type="project" value="TreeGrafter"/>
</dbReference>
<feature type="compositionally biased region" description="Pro residues" evidence="5">
    <location>
        <begin position="21"/>
        <end position="34"/>
    </location>
</feature>
<dbReference type="eggNOG" id="KOG0800">
    <property type="taxonomic scope" value="Eukaryota"/>
</dbReference>
<keyword evidence="9" id="KW-1185">Reference proteome</keyword>
<proteinExistence type="predicted"/>
<evidence type="ECO:0000256" key="4">
    <source>
        <dbReference type="PROSITE-ProRule" id="PRU00175"/>
    </source>
</evidence>
<dbReference type="PANTHER" id="PTHR45931">
    <property type="entry name" value="SI:CH211-59O9.10"/>
    <property type="match status" value="1"/>
</dbReference>
<feature type="chain" id="PRO_5002263864" description="RING-type domain-containing protein" evidence="6">
    <location>
        <begin position="20"/>
        <end position="166"/>
    </location>
</feature>
<evidence type="ECO:0000256" key="5">
    <source>
        <dbReference type="SAM" id="MobiDB-lite"/>
    </source>
</evidence>
<dbReference type="HOGENOM" id="CLU_1621663_0_0_1"/>
<organism evidence="8">
    <name type="scientific">Oryza barthii</name>
    <dbReference type="NCBI Taxonomy" id="65489"/>
    <lineage>
        <taxon>Eukaryota</taxon>
        <taxon>Viridiplantae</taxon>
        <taxon>Streptophyta</taxon>
        <taxon>Embryophyta</taxon>
        <taxon>Tracheophyta</taxon>
        <taxon>Spermatophyta</taxon>
        <taxon>Magnoliopsida</taxon>
        <taxon>Liliopsida</taxon>
        <taxon>Poales</taxon>
        <taxon>Poaceae</taxon>
        <taxon>BOP clade</taxon>
        <taxon>Oryzoideae</taxon>
        <taxon>Oryzeae</taxon>
        <taxon>Oryzinae</taxon>
        <taxon>Oryza</taxon>
    </lineage>
</organism>
<dbReference type="PaxDb" id="65489-OBART11G02950.1"/>
<feature type="signal peptide" evidence="6">
    <location>
        <begin position="1"/>
        <end position="19"/>
    </location>
</feature>
<accession>A0A0D3HI64</accession>
<evidence type="ECO:0000256" key="1">
    <source>
        <dbReference type="ARBA" id="ARBA00022723"/>
    </source>
</evidence>
<dbReference type="InterPro" id="IPR013083">
    <property type="entry name" value="Znf_RING/FYVE/PHD"/>
</dbReference>
<dbReference type="GO" id="GO:0008270">
    <property type="term" value="F:zinc ion binding"/>
    <property type="evidence" value="ECO:0007669"/>
    <property type="project" value="UniProtKB-KW"/>
</dbReference>
<dbReference type="Gramene" id="OBART11G02950.1">
    <property type="protein sequence ID" value="OBART11G02950.1"/>
    <property type="gene ID" value="OBART11G02950"/>
</dbReference>
<dbReference type="InterPro" id="IPR001841">
    <property type="entry name" value="Znf_RING"/>
</dbReference>
<evidence type="ECO:0000313" key="8">
    <source>
        <dbReference type="EnsemblPlants" id="OBART11G02950.1"/>
    </source>
</evidence>
<protein>
    <recommendedName>
        <fullName evidence="7">RING-type domain-containing protein</fullName>
    </recommendedName>
</protein>